<proteinExistence type="predicted"/>
<evidence type="ECO:0000313" key="3">
    <source>
        <dbReference type="EMBL" id="KIY62644.1"/>
    </source>
</evidence>
<organism evidence="3 4">
    <name type="scientific">Cylindrobasidium torrendii FP15055 ss-10</name>
    <dbReference type="NCBI Taxonomy" id="1314674"/>
    <lineage>
        <taxon>Eukaryota</taxon>
        <taxon>Fungi</taxon>
        <taxon>Dikarya</taxon>
        <taxon>Basidiomycota</taxon>
        <taxon>Agaricomycotina</taxon>
        <taxon>Agaricomycetes</taxon>
        <taxon>Agaricomycetidae</taxon>
        <taxon>Agaricales</taxon>
        <taxon>Marasmiineae</taxon>
        <taxon>Physalacriaceae</taxon>
        <taxon>Cylindrobasidium</taxon>
    </lineage>
</organism>
<dbReference type="OrthoDB" id="2562493at2759"/>
<dbReference type="AlphaFoldDB" id="A0A0D7AXP3"/>
<keyword evidence="1" id="KW-0472">Membrane</keyword>
<evidence type="ECO:0000259" key="2">
    <source>
        <dbReference type="Pfam" id="PF20152"/>
    </source>
</evidence>
<evidence type="ECO:0000256" key="1">
    <source>
        <dbReference type="SAM" id="Phobius"/>
    </source>
</evidence>
<feature type="transmembrane region" description="Helical" evidence="1">
    <location>
        <begin position="12"/>
        <end position="30"/>
    </location>
</feature>
<feature type="domain" description="DUF6534" evidence="2">
    <location>
        <begin position="167"/>
        <end position="253"/>
    </location>
</feature>
<evidence type="ECO:0000313" key="4">
    <source>
        <dbReference type="Proteomes" id="UP000054007"/>
    </source>
</evidence>
<keyword evidence="1" id="KW-0812">Transmembrane</keyword>
<name>A0A0D7AXP3_9AGAR</name>
<dbReference type="PANTHER" id="PTHR40465:SF1">
    <property type="entry name" value="DUF6534 DOMAIN-CONTAINING PROTEIN"/>
    <property type="match status" value="1"/>
</dbReference>
<protein>
    <recommendedName>
        <fullName evidence="2">DUF6534 domain-containing protein</fullName>
    </recommendedName>
</protein>
<keyword evidence="4" id="KW-1185">Reference proteome</keyword>
<dbReference type="Pfam" id="PF20152">
    <property type="entry name" value="DUF6534"/>
    <property type="match status" value="1"/>
</dbReference>
<dbReference type="Proteomes" id="UP000054007">
    <property type="component" value="Unassembled WGS sequence"/>
</dbReference>
<feature type="transmembrane region" description="Helical" evidence="1">
    <location>
        <begin position="91"/>
        <end position="109"/>
    </location>
</feature>
<dbReference type="STRING" id="1314674.A0A0D7AXP3"/>
<accession>A0A0D7AXP3</accession>
<feature type="transmembrane region" description="Helical" evidence="1">
    <location>
        <begin position="51"/>
        <end position="71"/>
    </location>
</feature>
<sequence>MAVVPSSELDMSLGVLLIAIFFNTYLYGLVTYQFARYVTIKFNDPLWMKGFVLAMFLLDSVHSAAIIYMAYYLCVSTYGQPEALGFALWPYQFTPLSVAIIALMTHLFLTKRIYSLTQSLLLAGGLLFLAFATFGVGIASAALAWTMPTLLEQAALVPHVTAWFAMSFAMDFILAGTLIYTLSRSRTGIARTDTLLFRLIKGAINTGLFAAMFNMGALLSFRFGQTTNFAAFFANPIGRVYSNTLLASLLDRAEMQNLLRGPAGLESNSRSHVSRS</sequence>
<dbReference type="EMBL" id="KN880761">
    <property type="protein sequence ID" value="KIY62644.1"/>
    <property type="molecule type" value="Genomic_DNA"/>
</dbReference>
<dbReference type="InterPro" id="IPR045339">
    <property type="entry name" value="DUF6534"/>
</dbReference>
<gene>
    <name evidence="3" type="ORF">CYLTODRAFT_169297</name>
</gene>
<dbReference type="PANTHER" id="PTHR40465">
    <property type="entry name" value="CHROMOSOME 1, WHOLE GENOME SHOTGUN SEQUENCE"/>
    <property type="match status" value="1"/>
</dbReference>
<keyword evidence="1" id="KW-1133">Transmembrane helix</keyword>
<reference evidence="3 4" key="1">
    <citation type="journal article" date="2015" name="Fungal Genet. Biol.">
        <title>Evolution of novel wood decay mechanisms in Agaricales revealed by the genome sequences of Fistulina hepatica and Cylindrobasidium torrendii.</title>
        <authorList>
            <person name="Floudas D."/>
            <person name="Held B.W."/>
            <person name="Riley R."/>
            <person name="Nagy L.G."/>
            <person name="Koehler G."/>
            <person name="Ransdell A.S."/>
            <person name="Younus H."/>
            <person name="Chow J."/>
            <person name="Chiniquy J."/>
            <person name="Lipzen A."/>
            <person name="Tritt A."/>
            <person name="Sun H."/>
            <person name="Haridas S."/>
            <person name="LaButti K."/>
            <person name="Ohm R.A."/>
            <person name="Kues U."/>
            <person name="Blanchette R.A."/>
            <person name="Grigoriev I.V."/>
            <person name="Minto R.E."/>
            <person name="Hibbett D.S."/>
        </authorList>
    </citation>
    <scope>NUCLEOTIDE SEQUENCE [LARGE SCALE GENOMIC DNA]</scope>
    <source>
        <strain evidence="3 4">FP15055 ss-10</strain>
    </source>
</reference>
<feature type="transmembrane region" description="Helical" evidence="1">
    <location>
        <begin position="121"/>
        <end position="145"/>
    </location>
</feature>
<feature type="transmembrane region" description="Helical" evidence="1">
    <location>
        <begin position="203"/>
        <end position="223"/>
    </location>
</feature>
<feature type="transmembrane region" description="Helical" evidence="1">
    <location>
        <begin position="160"/>
        <end position="182"/>
    </location>
</feature>